<reference evidence="3 4" key="2">
    <citation type="submission" date="2024-03" db="EMBL/GenBank/DDBJ databases">
        <title>The Genome Sequence of Enterococcus sp. DIV0727d.</title>
        <authorList>
            <consortium name="The Broad Institute Genomics Platform"/>
            <consortium name="The Broad Institute Microbial Omics Core"/>
            <consortium name="The Broad Institute Genomic Center for Infectious Diseases"/>
            <person name="Earl A."/>
            <person name="Manson A."/>
            <person name="Gilmore M."/>
            <person name="Schwartman J."/>
            <person name="Shea T."/>
            <person name="Abouelleil A."/>
            <person name="Cao P."/>
            <person name="Chapman S."/>
            <person name="Cusick C."/>
            <person name="Young S."/>
            <person name="Neafsey D."/>
            <person name="Nusbaum C."/>
            <person name="Birren B."/>
        </authorList>
    </citation>
    <scope>NUCLEOTIDE SEQUENCE [LARGE SCALE GENOMIC DNA]</scope>
    <source>
        <strain evidence="3 4">12C11_DIV0727</strain>
    </source>
</reference>
<dbReference type="InterPro" id="IPR004341">
    <property type="entry name" value="CAT_RNA-bd_dom"/>
</dbReference>
<dbReference type="InterPro" id="IPR036650">
    <property type="entry name" value="CAT_RNA-bd_dom_sf"/>
</dbReference>
<sequence>MNVVKTLNNNIVLVQDQMGSEKVLFGTGIGFKKKQGDSIDESLISKIFTPNAEEQTGHKIDNFQPEILSVAARIIESGEIILTQKFGTGLLFSLADHLTFSINHIQENDNPIKWEVPHLYYKEYQIGKKALEIVQNEMSVSLLPEEASFIALHFVNAQVDQPNMADTLQITEVIKKIVKSVQTIFDTILDKTTADYSRFITHIRYFIIRQKNSQESLKMDEQIRELIQERYMKSYACGLIIKEMLEKDYQWKISDDELVYLVIHIERITTK</sequence>
<reference evidence="4" key="1">
    <citation type="submission" date="2017-05" db="EMBL/GenBank/DDBJ databases">
        <title>The Genome Sequence of EEnterococcus faecalis 9F2_4866.</title>
        <authorList>
            <consortium name="The Broad Institute Genomics Platform"/>
            <consortium name="The Broad Institute Genomic Center for Infectious Diseases"/>
            <person name="Earl A."/>
            <person name="Manson A."/>
            <person name="Schwartman J."/>
            <person name="Gilmore M."/>
            <person name="Abouelleil A."/>
            <person name="Cao P."/>
            <person name="Chapman S."/>
            <person name="Cusick C."/>
            <person name="Shea T."/>
            <person name="Young S."/>
            <person name="Neafsey D."/>
            <person name="Nusbaum C."/>
            <person name="Birren B."/>
        </authorList>
    </citation>
    <scope>NUCLEOTIDE SEQUENCE [LARGE SCALE GENOMIC DNA]</scope>
    <source>
        <strain evidence="4">12C11_DIV0727</strain>
    </source>
</reference>
<keyword evidence="4" id="KW-1185">Reference proteome</keyword>
<organism evidence="3 4">
    <name type="scientific">Candidatus Enterococcus lemimoniae</name>
    <dbReference type="NCBI Taxonomy" id="1834167"/>
    <lineage>
        <taxon>Bacteria</taxon>
        <taxon>Bacillati</taxon>
        <taxon>Bacillota</taxon>
        <taxon>Bacilli</taxon>
        <taxon>Lactobacillales</taxon>
        <taxon>Enterococcaceae</taxon>
        <taxon>Enterococcus</taxon>
    </lineage>
</organism>
<name>A0ABZ2T9J3_9ENTE</name>
<dbReference type="InterPro" id="IPR011608">
    <property type="entry name" value="PRD"/>
</dbReference>
<protein>
    <submittedName>
        <fullName evidence="3">Beta-glucoside operon transcriptional antiterminator</fullName>
    </submittedName>
</protein>
<dbReference type="EMBL" id="CP147248">
    <property type="protein sequence ID" value="WYJ88057.1"/>
    <property type="molecule type" value="Genomic_DNA"/>
</dbReference>
<evidence type="ECO:0000313" key="3">
    <source>
        <dbReference type="EMBL" id="WYJ88057.1"/>
    </source>
</evidence>
<evidence type="ECO:0000256" key="1">
    <source>
        <dbReference type="ARBA" id="ARBA00022737"/>
    </source>
</evidence>
<dbReference type="Pfam" id="PF03123">
    <property type="entry name" value="CAT_RBD"/>
    <property type="match status" value="1"/>
</dbReference>
<dbReference type="SUPFAM" id="SSF50151">
    <property type="entry name" value="SacY-like RNA-binding domain"/>
    <property type="match status" value="1"/>
</dbReference>
<dbReference type="Proteomes" id="UP000195080">
    <property type="component" value="Chromosome"/>
</dbReference>
<dbReference type="PANTHER" id="PTHR30185:SF15">
    <property type="entry name" value="CRYPTIC BETA-GLUCOSIDE BGL OPERON ANTITERMINATOR"/>
    <property type="match status" value="1"/>
</dbReference>
<accession>A0ABZ2T9J3</accession>
<proteinExistence type="predicted"/>
<gene>
    <name evidence="3" type="ORF">A5866_003185</name>
</gene>
<dbReference type="PROSITE" id="PS51372">
    <property type="entry name" value="PRD_2"/>
    <property type="match status" value="2"/>
</dbReference>
<evidence type="ECO:0000259" key="2">
    <source>
        <dbReference type="PROSITE" id="PS51372"/>
    </source>
</evidence>
<dbReference type="RefSeq" id="WP_176332585.1">
    <property type="nucleotide sequence ID" value="NZ_CP147248.1"/>
</dbReference>
<dbReference type="SMART" id="SM01061">
    <property type="entry name" value="CAT_RBD"/>
    <property type="match status" value="1"/>
</dbReference>
<dbReference type="PANTHER" id="PTHR30185">
    <property type="entry name" value="CRYPTIC BETA-GLUCOSIDE BGL OPERON ANTITERMINATOR"/>
    <property type="match status" value="1"/>
</dbReference>
<dbReference type="InterPro" id="IPR050661">
    <property type="entry name" value="BglG_antiterminators"/>
</dbReference>
<evidence type="ECO:0000313" key="4">
    <source>
        <dbReference type="Proteomes" id="UP000195080"/>
    </source>
</evidence>
<feature type="domain" description="PRD" evidence="2">
    <location>
        <begin position="165"/>
        <end position="271"/>
    </location>
</feature>
<dbReference type="SUPFAM" id="SSF63520">
    <property type="entry name" value="PTS-regulatory domain, PRD"/>
    <property type="match status" value="2"/>
</dbReference>
<dbReference type="Pfam" id="PF00874">
    <property type="entry name" value="PRD"/>
    <property type="match status" value="2"/>
</dbReference>
<dbReference type="Gene3D" id="1.10.1790.10">
    <property type="entry name" value="PRD domain"/>
    <property type="match status" value="2"/>
</dbReference>
<feature type="domain" description="PRD" evidence="2">
    <location>
        <begin position="62"/>
        <end position="164"/>
    </location>
</feature>
<keyword evidence="1" id="KW-0677">Repeat</keyword>
<dbReference type="InterPro" id="IPR036634">
    <property type="entry name" value="PRD_sf"/>
</dbReference>
<dbReference type="Gene3D" id="2.30.24.10">
    <property type="entry name" value="CAT RNA-binding domain"/>
    <property type="match status" value="1"/>
</dbReference>